<reference evidence="1" key="1">
    <citation type="submission" date="2023-11" db="EMBL/GenBank/DDBJ databases">
        <authorList>
            <person name="Poullet M."/>
        </authorList>
    </citation>
    <scope>NUCLEOTIDE SEQUENCE</scope>
    <source>
        <strain evidence="1">E1834</strain>
    </source>
</reference>
<gene>
    <name evidence="1" type="ORF">MENTE1834_LOCUS42437</name>
</gene>
<dbReference type="Proteomes" id="UP001497535">
    <property type="component" value="Unassembled WGS sequence"/>
</dbReference>
<dbReference type="EMBL" id="CAVMJV010000111">
    <property type="protein sequence ID" value="CAK5102064.1"/>
    <property type="molecule type" value="Genomic_DNA"/>
</dbReference>
<accession>A0ACB1ATL1</accession>
<sequence>MLPLPAGIQNQPQPSRFGTNQQQIITPTNAQNQQQQTQHDKTTIPFHQQSGLQAHSQHISGQNQQIHQQHHVVEVNHFHPINSLNQQQVQYDRTNIPYPPIVGHTQQHVETNNPSSQTIGNIHQQPQNVETNIPSYPISGLNQKQMHQQHVETNNHYRTKNRIH</sequence>
<evidence type="ECO:0000313" key="1">
    <source>
        <dbReference type="EMBL" id="CAK5102064.1"/>
    </source>
</evidence>
<protein>
    <submittedName>
        <fullName evidence="1">Uncharacterized protein</fullName>
    </submittedName>
</protein>
<name>A0ACB1ATL1_MELEN</name>
<proteinExistence type="predicted"/>
<keyword evidence="2" id="KW-1185">Reference proteome</keyword>
<evidence type="ECO:0000313" key="2">
    <source>
        <dbReference type="Proteomes" id="UP001497535"/>
    </source>
</evidence>
<comment type="caution">
    <text evidence="1">The sequence shown here is derived from an EMBL/GenBank/DDBJ whole genome shotgun (WGS) entry which is preliminary data.</text>
</comment>
<organism evidence="1 2">
    <name type="scientific">Meloidogyne enterolobii</name>
    <name type="common">Root-knot nematode worm</name>
    <name type="synonym">Meloidogyne mayaguensis</name>
    <dbReference type="NCBI Taxonomy" id="390850"/>
    <lineage>
        <taxon>Eukaryota</taxon>
        <taxon>Metazoa</taxon>
        <taxon>Ecdysozoa</taxon>
        <taxon>Nematoda</taxon>
        <taxon>Chromadorea</taxon>
        <taxon>Rhabditida</taxon>
        <taxon>Tylenchina</taxon>
        <taxon>Tylenchomorpha</taxon>
        <taxon>Tylenchoidea</taxon>
        <taxon>Meloidogynidae</taxon>
        <taxon>Meloidogyninae</taxon>
        <taxon>Meloidogyne</taxon>
    </lineage>
</organism>